<sequence>MSEDIFSKSCDICGIQPAVLLFRVFDGKEVFHQGLCPQCALKKFSSTDISELNANYPNMLQAINEMKNILSAIVGHIGKLTENEEPTTKVCRVCGHPAEEIKRFGNVGCSICYDEFHDIIKERLIKNSYGSKHKGHIPQRYRKQHFEMLELEKLQLKLQALLRKENYEEAAKIRNRIKKIQKIK</sequence>
<keyword evidence="2" id="KW-0808">Transferase</keyword>
<protein>
    <submittedName>
        <fullName evidence="2">Protein-arginine kinase activator protein McsA</fullName>
    </submittedName>
</protein>
<organism evidence="2 3">
    <name type="scientific">Brevinema andersonii</name>
    <dbReference type="NCBI Taxonomy" id="34097"/>
    <lineage>
        <taxon>Bacteria</taxon>
        <taxon>Pseudomonadati</taxon>
        <taxon>Spirochaetota</taxon>
        <taxon>Spirochaetia</taxon>
        <taxon>Brevinematales</taxon>
        <taxon>Brevinemataceae</taxon>
        <taxon>Brevinema</taxon>
    </lineage>
</organism>
<dbReference type="RefSeq" id="WP_092318669.1">
    <property type="nucleotide sequence ID" value="NZ_FOKY01000003.1"/>
</dbReference>
<keyword evidence="3" id="KW-1185">Reference proteome</keyword>
<evidence type="ECO:0000313" key="2">
    <source>
        <dbReference type="EMBL" id="SFB76806.1"/>
    </source>
</evidence>
<dbReference type="PROSITE" id="PS50151">
    <property type="entry name" value="UVR"/>
    <property type="match status" value="1"/>
</dbReference>
<dbReference type="STRING" id="34097.SAMN02745150_00697"/>
<proteinExistence type="predicted"/>
<dbReference type="GO" id="GO:0016301">
    <property type="term" value="F:kinase activity"/>
    <property type="evidence" value="ECO:0007669"/>
    <property type="project" value="UniProtKB-KW"/>
</dbReference>
<dbReference type="Pfam" id="PF02151">
    <property type="entry name" value="UVR"/>
    <property type="match status" value="1"/>
</dbReference>
<dbReference type="GO" id="GO:1990170">
    <property type="term" value="P:stress response to cadmium ion"/>
    <property type="evidence" value="ECO:0007669"/>
    <property type="project" value="TreeGrafter"/>
</dbReference>
<dbReference type="PIRSF" id="PIRSF015034">
    <property type="entry name" value="YacH"/>
    <property type="match status" value="1"/>
</dbReference>
<dbReference type="PANTHER" id="PTHR38430:SF1">
    <property type="entry name" value="PROTEIN-ARGININE KINASE ACTIVATOR PROTEIN"/>
    <property type="match status" value="1"/>
</dbReference>
<name>A0A1I1DQV1_BREAD</name>
<feature type="domain" description="UVR" evidence="1">
    <location>
        <begin position="148"/>
        <end position="183"/>
    </location>
</feature>
<dbReference type="InterPro" id="IPR025542">
    <property type="entry name" value="YacH"/>
</dbReference>
<keyword evidence="2" id="KW-0418">Kinase</keyword>
<dbReference type="GO" id="GO:0005507">
    <property type="term" value="F:copper ion binding"/>
    <property type="evidence" value="ECO:0007669"/>
    <property type="project" value="TreeGrafter"/>
</dbReference>
<reference evidence="3" key="1">
    <citation type="submission" date="2016-10" db="EMBL/GenBank/DDBJ databases">
        <authorList>
            <person name="Varghese N."/>
            <person name="Submissions S."/>
        </authorList>
    </citation>
    <scope>NUCLEOTIDE SEQUENCE [LARGE SCALE GENOMIC DNA]</scope>
    <source>
        <strain evidence="3">ATCC 43811</strain>
    </source>
</reference>
<dbReference type="GO" id="GO:0046870">
    <property type="term" value="F:cadmium ion binding"/>
    <property type="evidence" value="ECO:0007669"/>
    <property type="project" value="TreeGrafter"/>
</dbReference>
<dbReference type="GO" id="GO:1990169">
    <property type="term" value="P:stress response to copper ion"/>
    <property type="evidence" value="ECO:0007669"/>
    <property type="project" value="TreeGrafter"/>
</dbReference>
<dbReference type="GO" id="GO:0008270">
    <property type="term" value="F:zinc ion binding"/>
    <property type="evidence" value="ECO:0007669"/>
    <property type="project" value="TreeGrafter"/>
</dbReference>
<accession>A0A1I1DQV1</accession>
<dbReference type="PANTHER" id="PTHR38430">
    <property type="entry name" value="PROTEIN-ARGININE KINASE ACTIVATOR PROTEIN"/>
    <property type="match status" value="1"/>
</dbReference>
<dbReference type="OrthoDB" id="9788704at2"/>
<dbReference type="Proteomes" id="UP000240042">
    <property type="component" value="Unassembled WGS sequence"/>
</dbReference>
<dbReference type="AlphaFoldDB" id="A0A1I1DQV1"/>
<dbReference type="InterPro" id="IPR001943">
    <property type="entry name" value="UVR_dom"/>
</dbReference>
<evidence type="ECO:0000259" key="1">
    <source>
        <dbReference type="PROSITE" id="PS50151"/>
    </source>
</evidence>
<dbReference type="GO" id="GO:0050897">
    <property type="term" value="F:cobalt ion binding"/>
    <property type="evidence" value="ECO:0007669"/>
    <property type="project" value="TreeGrafter"/>
</dbReference>
<evidence type="ECO:0000313" key="3">
    <source>
        <dbReference type="Proteomes" id="UP000240042"/>
    </source>
</evidence>
<gene>
    <name evidence="2" type="ORF">SAMN02745150_00697</name>
</gene>
<dbReference type="EMBL" id="FOKY01000003">
    <property type="protein sequence ID" value="SFB76806.1"/>
    <property type="molecule type" value="Genomic_DNA"/>
</dbReference>